<reference evidence="2" key="1">
    <citation type="submission" date="2020-09" db="EMBL/GenBank/DDBJ databases">
        <title>New species isolated from human feces.</title>
        <authorList>
            <person name="Kitahara M."/>
            <person name="Shigeno Y."/>
            <person name="Shime M."/>
            <person name="Matsumoto Y."/>
            <person name="Nakamura S."/>
            <person name="Motooka D."/>
            <person name="Fukuoka S."/>
            <person name="Nishikawa H."/>
            <person name="Benno Y."/>
        </authorList>
    </citation>
    <scope>NUCLEOTIDE SEQUENCE</scope>
    <source>
        <strain evidence="2">MM59</strain>
    </source>
</reference>
<evidence type="ECO:0000313" key="2">
    <source>
        <dbReference type="EMBL" id="BCK83199.1"/>
    </source>
</evidence>
<protein>
    <recommendedName>
        <fullName evidence="1">DUF7736 domain-containing protein</fullName>
    </recommendedName>
</protein>
<feature type="domain" description="DUF7736" evidence="1">
    <location>
        <begin position="4"/>
        <end position="61"/>
    </location>
</feature>
<dbReference type="AlphaFoldDB" id="A0A810Q4F6"/>
<dbReference type="RefSeq" id="WP_050624307.1">
    <property type="nucleotide sequence ID" value="NZ_AP023420.1"/>
</dbReference>
<name>A0A810Q4F6_9FIRM</name>
<gene>
    <name evidence="2" type="ORF">MM59RIKEN_05180</name>
</gene>
<dbReference type="EMBL" id="AP023420">
    <property type="protein sequence ID" value="BCK83199.1"/>
    <property type="molecule type" value="Genomic_DNA"/>
</dbReference>
<dbReference type="GeneID" id="78198948"/>
<dbReference type="Pfam" id="PF24875">
    <property type="entry name" value="DUF7736"/>
    <property type="match status" value="1"/>
</dbReference>
<organism evidence="2 3">
    <name type="scientific">Pusillibacter faecalis</name>
    <dbReference type="NCBI Taxonomy" id="2714358"/>
    <lineage>
        <taxon>Bacteria</taxon>
        <taxon>Bacillati</taxon>
        <taxon>Bacillota</taxon>
        <taxon>Clostridia</taxon>
        <taxon>Eubacteriales</taxon>
        <taxon>Oscillospiraceae</taxon>
        <taxon>Pusillibacter</taxon>
    </lineage>
</organism>
<dbReference type="InterPro" id="IPR056638">
    <property type="entry name" value="DUF7736"/>
</dbReference>
<dbReference type="KEGG" id="pfaa:MM59RIKEN_05180"/>
<accession>A0A810Q4F6</accession>
<proteinExistence type="predicted"/>
<keyword evidence="3" id="KW-1185">Reference proteome</keyword>
<evidence type="ECO:0000259" key="1">
    <source>
        <dbReference type="Pfam" id="PF24875"/>
    </source>
</evidence>
<sequence length="62" mass="7211">MTTKERVIVSAYTGIRMCDMDLIEAYVQEKLGRPVLSNEWGDQRFHEIVQAMVAEDFLMLCE</sequence>
<evidence type="ECO:0000313" key="3">
    <source>
        <dbReference type="Proteomes" id="UP000679848"/>
    </source>
</evidence>
<dbReference type="Proteomes" id="UP000679848">
    <property type="component" value="Chromosome"/>
</dbReference>